<feature type="region of interest" description="Disordered" evidence="8">
    <location>
        <begin position="1"/>
        <end position="45"/>
    </location>
</feature>
<reference evidence="10" key="2">
    <citation type="submission" date="2015-06" db="UniProtKB">
        <authorList>
            <consortium name="EnsemblMetazoa"/>
        </authorList>
    </citation>
    <scope>IDENTIFICATION</scope>
</reference>
<organism evidence="10 11">
    <name type="scientific">Tetranychus urticae</name>
    <name type="common">Two-spotted spider mite</name>
    <dbReference type="NCBI Taxonomy" id="32264"/>
    <lineage>
        <taxon>Eukaryota</taxon>
        <taxon>Metazoa</taxon>
        <taxon>Ecdysozoa</taxon>
        <taxon>Arthropoda</taxon>
        <taxon>Chelicerata</taxon>
        <taxon>Arachnida</taxon>
        <taxon>Acari</taxon>
        <taxon>Acariformes</taxon>
        <taxon>Trombidiformes</taxon>
        <taxon>Prostigmata</taxon>
        <taxon>Eleutherengona</taxon>
        <taxon>Raphignathae</taxon>
        <taxon>Tetranychoidea</taxon>
        <taxon>Tetranychidae</taxon>
        <taxon>Tetranychus</taxon>
    </lineage>
</organism>
<dbReference type="GO" id="GO:0005634">
    <property type="term" value="C:nucleus"/>
    <property type="evidence" value="ECO:0007669"/>
    <property type="project" value="UniProtKB-SubCell"/>
</dbReference>
<keyword evidence="4 7" id="KW-0863">Zinc-finger</keyword>
<dbReference type="InterPro" id="IPR013087">
    <property type="entry name" value="Znf_C2H2_type"/>
</dbReference>
<evidence type="ECO:0000313" key="11">
    <source>
        <dbReference type="Proteomes" id="UP000015104"/>
    </source>
</evidence>
<dbReference type="HOGENOM" id="CLU_311315_0_0_1"/>
<evidence type="ECO:0000256" key="7">
    <source>
        <dbReference type="PROSITE-ProRule" id="PRU00042"/>
    </source>
</evidence>
<evidence type="ECO:0000259" key="9">
    <source>
        <dbReference type="PROSITE" id="PS50157"/>
    </source>
</evidence>
<evidence type="ECO:0000256" key="5">
    <source>
        <dbReference type="ARBA" id="ARBA00022833"/>
    </source>
</evidence>
<dbReference type="PANTHER" id="PTHR24406">
    <property type="entry name" value="TRANSCRIPTIONAL REPRESSOR CTCFL-RELATED"/>
    <property type="match status" value="1"/>
</dbReference>
<gene>
    <name evidence="10" type="primary">107368702</name>
</gene>
<dbReference type="PROSITE" id="PS50157">
    <property type="entry name" value="ZINC_FINGER_C2H2_2"/>
    <property type="match status" value="1"/>
</dbReference>
<protein>
    <recommendedName>
        <fullName evidence="9">C2H2-type domain-containing protein</fullName>
    </recommendedName>
</protein>
<dbReference type="Proteomes" id="UP000015104">
    <property type="component" value="Unassembled WGS sequence"/>
</dbReference>
<evidence type="ECO:0000256" key="4">
    <source>
        <dbReference type="ARBA" id="ARBA00022771"/>
    </source>
</evidence>
<dbReference type="GO" id="GO:0008270">
    <property type="term" value="F:zinc ion binding"/>
    <property type="evidence" value="ECO:0007669"/>
    <property type="project" value="UniProtKB-KW"/>
</dbReference>
<evidence type="ECO:0000256" key="6">
    <source>
        <dbReference type="ARBA" id="ARBA00023242"/>
    </source>
</evidence>
<keyword evidence="3" id="KW-0677">Repeat</keyword>
<evidence type="ECO:0000256" key="3">
    <source>
        <dbReference type="ARBA" id="ARBA00022737"/>
    </source>
</evidence>
<dbReference type="EnsemblMetazoa" id="tetur28g01930.1">
    <property type="protein sequence ID" value="tetur28g01930.1"/>
    <property type="gene ID" value="tetur28g01930"/>
</dbReference>
<evidence type="ECO:0000256" key="1">
    <source>
        <dbReference type="ARBA" id="ARBA00004123"/>
    </source>
</evidence>
<evidence type="ECO:0000313" key="10">
    <source>
        <dbReference type="EnsemblMetazoa" id="tetur28g01930.1"/>
    </source>
</evidence>
<dbReference type="OMA" id="NCFTITQ"/>
<evidence type="ECO:0000256" key="2">
    <source>
        <dbReference type="ARBA" id="ARBA00022723"/>
    </source>
</evidence>
<dbReference type="STRING" id="32264.T1KZK5"/>
<keyword evidence="5" id="KW-0862">Zinc</keyword>
<dbReference type="EMBL" id="CAEY01000741">
    <property type="status" value="NOT_ANNOTATED_CDS"/>
    <property type="molecule type" value="Genomic_DNA"/>
</dbReference>
<dbReference type="OrthoDB" id="6515518at2759"/>
<dbReference type="AlphaFoldDB" id="T1KZK5"/>
<dbReference type="InterPro" id="IPR050888">
    <property type="entry name" value="ZnF_C2H2-type_TF"/>
</dbReference>
<keyword evidence="11" id="KW-1185">Reference proteome</keyword>
<feature type="domain" description="C2H2-type" evidence="9">
    <location>
        <begin position="196"/>
        <end position="224"/>
    </location>
</feature>
<reference evidence="11" key="1">
    <citation type="submission" date="2011-08" db="EMBL/GenBank/DDBJ databases">
        <authorList>
            <person name="Rombauts S."/>
        </authorList>
    </citation>
    <scope>NUCLEOTIDE SEQUENCE</scope>
    <source>
        <strain evidence="11">London</strain>
    </source>
</reference>
<evidence type="ECO:0000256" key="8">
    <source>
        <dbReference type="SAM" id="MobiDB-lite"/>
    </source>
</evidence>
<comment type="subcellular location">
    <subcellularLocation>
        <location evidence="1">Nucleus</location>
    </subcellularLocation>
</comment>
<accession>T1KZK5</accession>
<keyword evidence="6" id="KW-0539">Nucleus</keyword>
<feature type="compositionally biased region" description="Polar residues" evidence="8">
    <location>
        <begin position="1"/>
        <end position="24"/>
    </location>
</feature>
<dbReference type="Gene3D" id="3.30.160.60">
    <property type="entry name" value="Classic Zinc Finger"/>
    <property type="match status" value="1"/>
</dbReference>
<keyword evidence="2" id="KW-0479">Metal-binding</keyword>
<dbReference type="SMART" id="SM00355">
    <property type="entry name" value="ZnF_C2H2"/>
    <property type="match status" value="6"/>
</dbReference>
<proteinExistence type="predicted"/>
<name>T1KZK5_TETUR</name>
<dbReference type="PROSITE" id="PS00028">
    <property type="entry name" value="ZINC_FINGER_C2H2_1"/>
    <property type="match status" value="3"/>
</dbReference>
<dbReference type="KEGG" id="tut:107368702"/>
<sequence length="944" mass="107438">MEFEVTSQNGSSEASGSPVSTIPTETMDHVPDVNNDPKQNEPEAEPVRGLELIYRVASELAARIAEEKRYEGIIKPCSVNVQRITDVSNFRIIKDPDRILQETEKTSDTVIIPNGQPPLFNQATTTTEPTNMHIDLTDSDDEEEMVLPSEGMDIQNDCEILQEKTTYFCVFCPQKSIQGRAAAIEHYQAHLDYYPYKCMICLEVLTNPQNLVKHFRADHTDVKTAIFKKKLMPWVLDWIEAFLDSQMGPNKKRNFKIVAYCPVCESSEKKEDIIQIPPNFVQPRKQFIHIYKHLLYEPYVCKICNQTGKKFSISDFDDRAYEHILKNHPEAEDLLLTQVYQKLNYIKPLEGFIIHYLSSMGVSTRRRFPEKIPHFVRNKFKAKHEAKEKEKEKLIADKDSIKPVTLGDLVNQSSSTSLQSNHTNHSFNGQSILKSDKPMVSNQVMTNAQSFQNTPSTKAAITTNKNVTFPSPPERMMFSPTKVISTQNNISTVPVQNCFTITQFNPILPSLTNNGNVLNHPQPLLISKYQQPTVITLPCGQLMVRNSAPNTPVNLNQSASLLKISPRSSSINLTLNTSKPPQIVSPSSSTPNQHQQLNTPVTIQIFPDVETIADNPIMKPKNGDFVKGKYLCIFCKESIYFETYEEALFHFSRHLNYFPVNCLLCLKKFQDINSINQHFILNHNHDRVCDDGDTCSPLLYYIDQKAETEKWIEENLRYQIIGEMIRIIDPDMAPYCPVCRSILNTIPPHDKPLVPHIDVVRSHINHHLNYKPYECFLCNQGEPSISVRFPSIGEAALKHLRDYHGYTPNLVELVKEFFIFKPIAGLENFIKSFLISDYYTIANQFLRTRDGRSSLPTGIPVASPQIPRQTRTYARPNDLNKRFSDVAGPPEASTPLQHKQYKNILACYHCKQIVSGPQELHSHTKSKHPNSSIAAYALPATNGY</sequence>